<evidence type="ECO:0000313" key="3">
    <source>
        <dbReference type="EMBL" id="KHN82767.1"/>
    </source>
</evidence>
<dbReference type="Pfam" id="PF12874">
    <property type="entry name" value="zf-met"/>
    <property type="match status" value="1"/>
</dbReference>
<dbReference type="Gene3D" id="3.30.70.330">
    <property type="match status" value="1"/>
</dbReference>
<dbReference type="Pfam" id="PF00076">
    <property type="entry name" value="RRM_1"/>
    <property type="match status" value="1"/>
</dbReference>
<dbReference type="SUPFAM" id="SSF81301">
    <property type="entry name" value="Nucleotidyltransferase"/>
    <property type="match status" value="1"/>
</dbReference>
<protein>
    <submittedName>
        <fullName evidence="3">Speckle targeted PIP5K1A-regulated poly(A) polymerase</fullName>
    </submittedName>
</protein>
<dbReference type="SUPFAM" id="SSF81631">
    <property type="entry name" value="PAP/OAS1 substrate-binding domain"/>
    <property type="match status" value="1"/>
</dbReference>
<keyword evidence="4" id="KW-1185">Reference proteome</keyword>
<proteinExistence type="predicted"/>
<dbReference type="SUPFAM" id="SSF54928">
    <property type="entry name" value="RNA-binding domain, RBD"/>
    <property type="match status" value="1"/>
</dbReference>
<dbReference type="Pfam" id="PF22600">
    <property type="entry name" value="MTPAP-like_central"/>
    <property type="match status" value="1"/>
</dbReference>
<dbReference type="Proteomes" id="UP000031036">
    <property type="component" value="Unassembled WGS sequence"/>
</dbReference>
<dbReference type="InterPro" id="IPR000504">
    <property type="entry name" value="RRM_dom"/>
</dbReference>
<dbReference type="Gene3D" id="1.10.1410.10">
    <property type="match status" value="1"/>
</dbReference>
<dbReference type="OrthoDB" id="407432at2759"/>
<dbReference type="PANTHER" id="PTHR12271:SF127">
    <property type="entry name" value="SPECKLE TARGETED PIP5K1A-REGULATED POLY(A) POLYMERASE"/>
    <property type="match status" value="1"/>
</dbReference>
<evidence type="ECO:0000259" key="2">
    <source>
        <dbReference type="PROSITE" id="PS50102"/>
    </source>
</evidence>
<dbReference type="OMA" id="IKYWARH"/>
<evidence type="ECO:0000313" key="4">
    <source>
        <dbReference type="Proteomes" id="UP000031036"/>
    </source>
</evidence>
<gene>
    <name evidence="3" type="primary">tut1</name>
    <name evidence="3" type="ORF">Tcan_06761</name>
</gene>
<dbReference type="CDD" id="cd05402">
    <property type="entry name" value="NT_PAP_TUTase"/>
    <property type="match status" value="1"/>
</dbReference>
<evidence type="ECO:0000256" key="1">
    <source>
        <dbReference type="PROSITE-ProRule" id="PRU00176"/>
    </source>
</evidence>
<dbReference type="InterPro" id="IPR036236">
    <property type="entry name" value="Znf_C2H2_sf"/>
</dbReference>
<dbReference type="Gene3D" id="3.30.460.10">
    <property type="entry name" value="Beta Polymerase, domain 2"/>
    <property type="match status" value="1"/>
</dbReference>
<dbReference type="InterPro" id="IPR013087">
    <property type="entry name" value="Znf_C2H2_type"/>
</dbReference>
<dbReference type="PANTHER" id="PTHR12271">
    <property type="entry name" value="POLY A POLYMERASE CID PAP -RELATED"/>
    <property type="match status" value="1"/>
</dbReference>
<feature type="domain" description="RRM" evidence="2">
    <location>
        <begin position="45"/>
        <end position="126"/>
    </location>
</feature>
<organism evidence="3 4">
    <name type="scientific">Toxocara canis</name>
    <name type="common">Canine roundworm</name>
    <dbReference type="NCBI Taxonomy" id="6265"/>
    <lineage>
        <taxon>Eukaryota</taxon>
        <taxon>Metazoa</taxon>
        <taxon>Ecdysozoa</taxon>
        <taxon>Nematoda</taxon>
        <taxon>Chromadorea</taxon>
        <taxon>Rhabditida</taxon>
        <taxon>Spirurina</taxon>
        <taxon>Ascaridomorpha</taxon>
        <taxon>Ascaridoidea</taxon>
        <taxon>Toxocaridae</taxon>
        <taxon>Toxocara</taxon>
    </lineage>
</organism>
<dbReference type="AlphaFoldDB" id="A0A0B2VMX4"/>
<accession>A0A0B2VMX4</accession>
<dbReference type="InterPro" id="IPR043519">
    <property type="entry name" value="NT_sf"/>
</dbReference>
<dbReference type="STRING" id="6265.A0A0B2VMX4"/>
<name>A0A0B2VMX4_TOXCA</name>
<dbReference type="InterPro" id="IPR035979">
    <property type="entry name" value="RBD_domain_sf"/>
</dbReference>
<keyword evidence="1" id="KW-0694">RNA-binding</keyword>
<dbReference type="InterPro" id="IPR012677">
    <property type="entry name" value="Nucleotide-bd_a/b_plait_sf"/>
</dbReference>
<comment type="caution">
    <text evidence="3">The sequence shown here is derived from an EMBL/GenBank/DDBJ whole genome shotgun (WGS) entry which is preliminary data.</text>
</comment>
<reference evidence="3 4" key="1">
    <citation type="submission" date="2014-11" db="EMBL/GenBank/DDBJ databases">
        <title>Genetic blueprint of the zoonotic pathogen Toxocara canis.</title>
        <authorList>
            <person name="Zhu X.-Q."/>
            <person name="Korhonen P.K."/>
            <person name="Cai H."/>
            <person name="Young N.D."/>
            <person name="Nejsum P."/>
            <person name="von Samson-Himmelstjerna G."/>
            <person name="Boag P.R."/>
            <person name="Tan P."/>
            <person name="Li Q."/>
            <person name="Min J."/>
            <person name="Yang Y."/>
            <person name="Wang X."/>
            <person name="Fang X."/>
            <person name="Hall R.S."/>
            <person name="Hofmann A."/>
            <person name="Sternberg P.W."/>
            <person name="Jex A.R."/>
            <person name="Gasser R.B."/>
        </authorList>
    </citation>
    <scope>NUCLEOTIDE SEQUENCE [LARGE SCALE GENOMIC DNA]</scope>
    <source>
        <strain evidence="3">PN_DK_2014</strain>
    </source>
</reference>
<dbReference type="Gene3D" id="3.30.160.60">
    <property type="entry name" value="Classic Zinc Finger"/>
    <property type="match status" value="1"/>
</dbReference>
<dbReference type="GO" id="GO:0003723">
    <property type="term" value="F:RNA binding"/>
    <property type="evidence" value="ECO:0007669"/>
    <property type="project" value="UniProtKB-UniRule"/>
</dbReference>
<dbReference type="InterPro" id="IPR054708">
    <property type="entry name" value="MTPAP-like_central"/>
</dbReference>
<dbReference type="SMART" id="SM00360">
    <property type="entry name" value="RRM"/>
    <property type="match status" value="1"/>
</dbReference>
<dbReference type="GO" id="GO:1990817">
    <property type="term" value="F:poly(A) RNA polymerase activity"/>
    <property type="evidence" value="ECO:0007669"/>
    <property type="project" value="TreeGrafter"/>
</dbReference>
<dbReference type="EMBL" id="JPKZ01001309">
    <property type="protein sequence ID" value="KHN82767.1"/>
    <property type="molecule type" value="Genomic_DNA"/>
</dbReference>
<dbReference type="PROSITE" id="PS50102">
    <property type="entry name" value="RRM"/>
    <property type="match status" value="1"/>
</dbReference>
<dbReference type="GO" id="GO:0031123">
    <property type="term" value="P:RNA 3'-end processing"/>
    <property type="evidence" value="ECO:0007669"/>
    <property type="project" value="TreeGrafter"/>
</dbReference>
<dbReference type="SUPFAM" id="SSF57667">
    <property type="entry name" value="beta-beta-alpha zinc fingers"/>
    <property type="match status" value="1"/>
</dbReference>
<sequence>MSSSVRCELCHVELSSEALLVAHNDGKRHQKKLAELQASSLLAKRSIFISGLPKNTLTSEQQVKDLMVNFGNVQRVFLDSKKGTYAIVEFDNERSAREAINEGKIRINGHCALIKERKMDFDNSEKKFEKETIDVGKVIERMSNSEMCYEEQIDELIRNFCLSQQQLAERVEFAQLLTNALREYFASDVYVCVFGSSITSVGTVDSDIDASVLFGEQPLVKSERANPFARNKFTLMTCDVATIRARKACADEIARLTPADRVRFLTKILNEIRRRGTAPVSDQYPVLDARCPLVRFLFDRKHTFDLSVDNRLGIAKSNWLKELIAADSSGNLRRFLVAVRFWALVNGLMRKDEKTRSHFNAYIVNMLCIMFLQVHSLMVPLERGPQAIHIDEWEIDFCVQPTNFSLFRLNSLIKDFFAWFVQLKLRDNVLCPRLGRVLAKEEFVRAFPQQTVMKSFKFATLNVQDPLELSHNISQLVSEKYLTTMRREMMLTISRIKEKPNCFVAALRQESLPSSQCSDLDFRLLCGDTNAMECLAALERILVELLVCSAVDEPKQKRTRRESASHSEMSKCFEVAQRIWIGRRGKRRMISAQNPALSDWNIEKAVSKAICEENPSDMLLRFCLFVLVENGNAEVRLIRLSGNELDLHNLAHFLSVFLPKYFQDAITNAVAVPMEE</sequence>